<dbReference type="AlphaFoldDB" id="A0A4Q0T2P7"/>
<evidence type="ECO:0000313" key="1">
    <source>
        <dbReference type="EMBL" id="RXH55766.1"/>
    </source>
</evidence>
<dbReference type="GO" id="GO:0005975">
    <property type="term" value="P:carbohydrate metabolic process"/>
    <property type="evidence" value="ECO:0007669"/>
    <property type="project" value="InterPro"/>
</dbReference>
<protein>
    <submittedName>
        <fullName evidence="1">Uncharacterized protein</fullName>
    </submittedName>
</protein>
<dbReference type="Proteomes" id="UP000289437">
    <property type="component" value="Unassembled WGS sequence"/>
</dbReference>
<dbReference type="InterPro" id="IPR008928">
    <property type="entry name" value="6-hairpin_glycosidase_sf"/>
</dbReference>
<sequence>MEEAARTLQLQQLATSIHIHKNDLDQMKKLIAALLFLALPTFLHSQADKATTTGGILQSIQNGTLTSSGDHLRLTRKDHAAPVELLFTTCQGVGVTREDNQWWILPISAPGANIEANHSLWILPLDAKSDSNVRSWNLDLPSGTASATKTGTGLKVLLNTDTITIHKAEARPHSDPFGNRFSFKIDSGPELEDALAGFYWGTMLPSVVEKTMAAHFPYSSGYVLSTLKISSYAGSYPAVDHEFQIKGRLAVGSEADLDIVRRMIELQFKLMNDDPEHLSRAPTSVQPDGRREYHIRRNSMDNHVNAAMFPLTGNIEVLEESWHYYESRKDIAWLRANIANLEKAAAWTQASIDQYGRVWSDVYYEDQVMKDGRETEAQAFAAYTFDLLSRMETVLGRTAQSANYTDISRKIAKVLIEPLPMGYWDEKNQRFIDWVDRNSKVHDHTQLLPNVLPVAFGYATQAQTAAINKLIEQNATQFERFPSFLSANIAAYDHSEIGDGGPYDLSAAGRYWYWDAAYRQSLNQNDLLLTQLKTVAAEAARDNYFMGERYDMDYVYYIDGKNAHGAEQYYEYPNVYSAVLIAKYLGLTIPADADVSIAPHLTTYGSIEFNTPEYALRYTYDATGFTIKNLSTKHRRFKVDLSALGKATTHYKRNGKPTTAIDLSPQEEAHWIPAS</sequence>
<dbReference type="EMBL" id="RDSM01000002">
    <property type="protein sequence ID" value="RXH55766.1"/>
    <property type="molecule type" value="Genomic_DNA"/>
</dbReference>
<accession>A0A4Q0T2P7</accession>
<keyword evidence="2" id="KW-1185">Reference proteome</keyword>
<dbReference type="InterPro" id="IPR012341">
    <property type="entry name" value="6hp_glycosidase-like_sf"/>
</dbReference>
<organism evidence="1 2">
    <name type="scientific">Granulicella sibirica</name>
    <dbReference type="NCBI Taxonomy" id="2479048"/>
    <lineage>
        <taxon>Bacteria</taxon>
        <taxon>Pseudomonadati</taxon>
        <taxon>Acidobacteriota</taxon>
        <taxon>Terriglobia</taxon>
        <taxon>Terriglobales</taxon>
        <taxon>Acidobacteriaceae</taxon>
        <taxon>Granulicella</taxon>
    </lineage>
</organism>
<dbReference type="RefSeq" id="WP_128913359.1">
    <property type="nucleotide sequence ID" value="NZ_RDSM01000002.1"/>
</dbReference>
<proteinExistence type="predicted"/>
<evidence type="ECO:0000313" key="2">
    <source>
        <dbReference type="Proteomes" id="UP000289437"/>
    </source>
</evidence>
<reference evidence="2" key="2">
    <citation type="submission" date="2019-02" db="EMBL/GenBank/DDBJ databases">
        <title>Granulicella sibirica sp. nov., a psychrotolerant acidobacterium isolated from an organic soil layer in forested tundra, West Siberia.</title>
        <authorList>
            <person name="Oshkin I.Y."/>
            <person name="Kulichevskaya I.S."/>
            <person name="Rijpstra W.I.C."/>
            <person name="Sinninghe Damste J.S."/>
            <person name="Rakitin A.L."/>
            <person name="Ravin N.V."/>
            <person name="Dedysh S.N."/>
        </authorList>
    </citation>
    <scope>NUCLEOTIDE SEQUENCE [LARGE SCALE GENOMIC DNA]</scope>
    <source>
        <strain evidence="2">AF10</strain>
    </source>
</reference>
<gene>
    <name evidence="1" type="ORF">GRAN_2623</name>
</gene>
<dbReference type="OrthoDB" id="5092289at2"/>
<reference evidence="1 2" key="1">
    <citation type="submission" date="2018-11" db="EMBL/GenBank/DDBJ databases">
        <authorList>
            <person name="Mardanov A.V."/>
            <person name="Ravin N.V."/>
            <person name="Dedysh S.N."/>
        </authorList>
    </citation>
    <scope>NUCLEOTIDE SEQUENCE [LARGE SCALE GENOMIC DNA]</scope>
    <source>
        <strain evidence="1 2">AF10</strain>
    </source>
</reference>
<dbReference type="Gene3D" id="1.50.10.10">
    <property type="match status" value="1"/>
</dbReference>
<dbReference type="SUPFAM" id="SSF48208">
    <property type="entry name" value="Six-hairpin glycosidases"/>
    <property type="match status" value="1"/>
</dbReference>
<name>A0A4Q0T2P7_9BACT</name>
<comment type="caution">
    <text evidence="1">The sequence shown here is derived from an EMBL/GenBank/DDBJ whole genome shotgun (WGS) entry which is preliminary data.</text>
</comment>